<organism evidence="20 21">
    <name type="scientific">Cytospora schulzeri</name>
    <dbReference type="NCBI Taxonomy" id="448051"/>
    <lineage>
        <taxon>Eukaryota</taxon>
        <taxon>Fungi</taxon>
        <taxon>Dikarya</taxon>
        <taxon>Ascomycota</taxon>
        <taxon>Pezizomycotina</taxon>
        <taxon>Sordariomycetes</taxon>
        <taxon>Sordariomycetidae</taxon>
        <taxon>Diaporthales</taxon>
        <taxon>Cytosporaceae</taxon>
        <taxon>Cytospora</taxon>
    </lineage>
</organism>
<evidence type="ECO:0000256" key="3">
    <source>
        <dbReference type="ARBA" id="ARBA00010031"/>
    </source>
</evidence>
<dbReference type="GO" id="GO:0046872">
    <property type="term" value="F:metal ion binding"/>
    <property type="evidence" value="ECO:0007669"/>
    <property type="project" value="UniProtKB-UniRule"/>
</dbReference>
<dbReference type="GO" id="GO:0098552">
    <property type="term" value="C:side of membrane"/>
    <property type="evidence" value="ECO:0007669"/>
    <property type="project" value="UniProtKB-KW"/>
</dbReference>
<accession>A0A423VK45</accession>
<keyword evidence="5" id="KW-0964">Secreted</keyword>
<gene>
    <name evidence="20" type="ORF">VMCG_09664</name>
</gene>
<evidence type="ECO:0000256" key="4">
    <source>
        <dbReference type="ARBA" id="ARBA00022475"/>
    </source>
</evidence>
<keyword evidence="10 15" id="KW-0408">Iron</keyword>
<evidence type="ECO:0000256" key="6">
    <source>
        <dbReference type="ARBA" id="ARBA00022617"/>
    </source>
</evidence>
<feature type="disulfide bond" evidence="15">
    <location>
        <begin position="52"/>
        <end position="85"/>
    </location>
</feature>
<evidence type="ECO:0000256" key="15">
    <source>
        <dbReference type="PROSITE-ProRule" id="PRU01356"/>
    </source>
</evidence>
<name>A0A423VK45_9PEZI</name>
<evidence type="ECO:0000256" key="18">
    <source>
        <dbReference type="SAM" id="SignalP"/>
    </source>
</evidence>
<evidence type="ECO:0000256" key="7">
    <source>
        <dbReference type="ARBA" id="ARBA00022622"/>
    </source>
</evidence>
<protein>
    <recommendedName>
        <fullName evidence="19">CFEM domain-containing protein</fullName>
    </recommendedName>
</protein>
<comment type="subcellular location">
    <subcellularLocation>
        <location evidence="1">Cell membrane</location>
        <topology evidence="1">Lipid-anchor</topology>
        <topology evidence="1">GPI-anchor</topology>
    </subcellularLocation>
    <subcellularLocation>
        <location evidence="2">Secreted</location>
    </subcellularLocation>
</comment>
<keyword evidence="7" id="KW-0336">GPI-anchor</keyword>
<dbReference type="GO" id="GO:0005576">
    <property type="term" value="C:extracellular region"/>
    <property type="evidence" value="ECO:0007669"/>
    <property type="project" value="UniProtKB-SubCell"/>
</dbReference>
<feature type="disulfide bond" evidence="15">
    <location>
        <begin position="29"/>
        <end position="69"/>
    </location>
</feature>
<evidence type="ECO:0000259" key="19">
    <source>
        <dbReference type="PROSITE" id="PS52012"/>
    </source>
</evidence>
<dbReference type="GO" id="GO:0005886">
    <property type="term" value="C:plasma membrane"/>
    <property type="evidence" value="ECO:0007669"/>
    <property type="project" value="UniProtKB-SubCell"/>
</dbReference>
<feature type="binding site" description="axial binding residue" evidence="15">
    <location>
        <position position="48"/>
    </location>
    <ligand>
        <name>heme</name>
        <dbReference type="ChEBI" id="CHEBI:30413"/>
    </ligand>
    <ligandPart>
        <name>Fe</name>
        <dbReference type="ChEBI" id="CHEBI:18248"/>
    </ligandPart>
</feature>
<evidence type="ECO:0000256" key="1">
    <source>
        <dbReference type="ARBA" id="ARBA00004609"/>
    </source>
</evidence>
<dbReference type="InterPro" id="IPR051735">
    <property type="entry name" value="CFEM_domain"/>
</dbReference>
<dbReference type="PANTHER" id="PTHR37928">
    <property type="entry name" value="CFEM DOMAIN PROTEIN (AFU_ORTHOLOGUE AFUA_6G14090)"/>
    <property type="match status" value="1"/>
</dbReference>
<keyword evidence="13" id="KW-0325">Glycoprotein</keyword>
<feature type="signal peptide" evidence="18">
    <location>
        <begin position="1"/>
        <end position="20"/>
    </location>
</feature>
<evidence type="ECO:0000256" key="8">
    <source>
        <dbReference type="ARBA" id="ARBA00022723"/>
    </source>
</evidence>
<feature type="chain" id="PRO_5019203040" description="CFEM domain-containing protein" evidence="18">
    <location>
        <begin position="21"/>
        <end position="303"/>
    </location>
</feature>
<feature type="compositionally biased region" description="Polar residues" evidence="16">
    <location>
        <begin position="257"/>
        <end position="272"/>
    </location>
</feature>
<evidence type="ECO:0000256" key="16">
    <source>
        <dbReference type="SAM" id="MobiDB-lite"/>
    </source>
</evidence>
<keyword evidence="4" id="KW-1003">Cell membrane</keyword>
<keyword evidence="11 17" id="KW-0472">Membrane</keyword>
<dbReference type="Proteomes" id="UP000283895">
    <property type="component" value="Unassembled WGS sequence"/>
</dbReference>
<evidence type="ECO:0000256" key="13">
    <source>
        <dbReference type="ARBA" id="ARBA00023180"/>
    </source>
</evidence>
<comment type="caution">
    <text evidence="20">The sequence shown here is derived from an EMBL/GenBank/DDBJ whole genome shotgun (WGS) entry which is preliminary data.</text>
</comment>
<feature type="region of interest" description="Disordered" evidence="16">
    <location>
        <begin position="232"/>
        <end position="272"/>
    </location>
</feature>
<feature type="disulfide bond" evidence="15">
    <location>
        <begin position="33"/>
        <end position="64"/>
    </location>
</feature>
<dbReference type="STRING" id="356882.A0A423VK45"/>
<keyword evidence="21" id="KW-1185">Reference proteome</keyword>
<evidence type="ECO:0000256" key="17">
    <source>
        <dbReference type="SAM" id="Phobius"/>
    </source>
</evidence>
<keyword evidence="8 15" id="KW-0479">Metal-binding</keyword>
<evidence type="ECO:0000256" key="14">
    <source>
        <dbReference type="ARBA" id="ARBA00023288"/>
    </source>
</evidence>
<dbReference type="OrthoDB" id="2019572at2759"/>
<feature type="transmembrane region" description="Helical" evidence="17">
    <location>
        <begin position="205"/>
        <end position="226"/>
    </location>
</feature>
<evidence type="ECO:0000256" key="9">
    <source>
        <dbReference type="ARBA" id="ARBA00022729"/>
    </source>
</evidence>
<feature type="region of interest" description="Disordered" evidence="16">
    <location>
        <begin position="101"/>
        <end position="195"/>
    </location>
</feature>
<comment type="similarity">
    <text evidence="3">Belongs to the RBT5 family.</text>
</comment>
<evidence type="ECO:0000256" key="12">
    <source>
        <dbReference type="ARBA" id="ARBA00023157"/>
    </source>
</evidence>
<dbReference type="SMART" id="SM00747">
    <property type="entry name" value="CFEM"/>
    <property type="match status" value="1"/>
</dbReference>
<evidence type="ECO:0000256" key="2">
    <source>
        <dbReference type="ARBA" id="ARBA00004613"/>
    </source>
</evidence>
<evidence type="ECO:0000256" key="5">
    <source>
        <dbReference type="ARBA" id="ARBA00022525"/>
    </source>
</evidence>
<sequence>MGAIRFLLPALLAINGLVNAQAFGDLSSCGQNCINNMREGTPCVPVTDQCLCENTDFQAGIRDCATQACAAADADAAISYANSFCISATGVSSTAAATSEAATTTAPTTTAAAETTTTPASSAETTSSPASSIAAETSTSATSTETTSFSTSTTASSSSSTSSSETDSETKTSTKTSASSSASASSTAGAVAAPPSNGLSVAGKAGVAVGVGAAGVALLALALAMCRSRRARRSLPRGTMQISEPLPGSGRIDYDGTSAQNPNHPQEMTTPGSKLSTAFNMAELDHARPYEEMVPRVTPRRMV</sequence>
<evidence type="ECO:0000313" key="20">
    <source>
        <dbReference type="EMBL" id="ROV91380.1"/>
    </source>
</evidence>
<keyword evidence="17" id="KW-1133">Transmembrane helix</keyword>
<keyword evidence="9 18" id="KW-0732">Signal</keyword>
<keyword evidence="12 15" id="KW-1015">Disulfide bond</keyword>
<reference evidence="20 21" key="1">
    <citation type="submission" date="2015-09" db="EMBL/GenBank/DDBJ databases">
        <title>Host preference determinants of Valsa canker pathogens revealed by comparative genomics.</title>
        <authorList>
            <person name="Yin Z."/>
            <person name="Huang L."/>
        </authorList>
    </citation>
    <scope>NUCLEOTIDE SEQUENCE [LARGE SCALE GENOMIC DNA]</scope>
    <source>
        <strain evidence="20 21">03-1</strain>
    </source>
</reference>
<dbReference type="PROSITE" id="PS52012">
    <property type="entry name" value="CFEM"/>
    <property type="match status" value="1"/>
</dbReference>
<feature type="domain" description="CFEM" evidence="19">
    <location>
        <begin position="1"/>
        <end position="112"/>
    </location>
</feature>
<proteinExistence type="inferred from homology"/>
<evidence type="ECO:0000256" key="10">
    <source>
        <dbReference type="ARBA" id="ARBA00023004"/>
    </source>
</evidence>
<keyword evidence="6 15" id="KW-0349">Heme</keyword>
<keyword evidence="14" id="KW-0449">Lipoprotein</keyword>
<keyword evidence="17" id="KW-0812">Transmembrane</keyword>
<evidence type="ECO:0000313" key="21">
    <source>
        <dbReference type="Proteomes" id="UP000283895"/>
    </source>
</evidence>
<dbReference type="Pfam" id="PF05730">
    <property type="entry name" value="CFEM"/>
    <property type="match status" value="1"/>
</dbReference>
<dbReference type="EMBL" id="LKEA01000056">
    <property type="protein sequence ID" value="ROV91380.1"/>
    <property type="molecule type" value="Genomic_DNA"/>
</dbReference>
<evidence type="ECO:0000256" key="11">
    <source>
        <dbReference type="ARBA" id="ARBA00023136"/>
    </source>
</evidence>
<dbReference type="AlphaFoldDB" id="A0A423VK45"/>
<dbReference type="InterPro" id="IPR008427">
    <property type="entry name" value="Extracellular_membr_CFEM_dom"/>
</dbReference>
<dbReference type="PANTHER" id="PTHR37928:SF1">
    <property type="entry name" value="CFEM DOMAIN PROTEIN (AFU_ORTHOLOGUE AFUA_6G14090)"/>
    <property type="match status" value="1"/>
</dbReference>
<feature type="disulfide bond" evidence="15">
    <location>
        <begin position="43"/>
        <end position="50"/>
    </location>
</feature>